<proteinExistence type="predicted"/>
<comment type="caution">
    <text evidence="1">The sequence shown here is derived from an EMBL/GenBank/DDBJ whole genome shotgun (WGS) entry which is preliminary data.</text>
</comment>
<gene>
    <name evidence="1" type="ORF">J2853_002454</name>
</gene>
<protein>
    <submittedName>
        <fullName evidence="1">Uncharacterized protein</fullName>
    </submittedName>
</protein>
<name>A0ABT9QAB8_9ACTN</name>
<evidence type="ECO:0000313" key="1">
    <source>
        <dbReference type="EMBL" id="MDP9843243.1"/>
    </source>
</evidence>
<keyword evidence="2" id="KW-1185">Reference proteome</keyword>
<reference evidence="1 2" key="1">
    <citation type="submission" date="2023-07" db="EMBL/GenBank/DDBJ databases">
        <title>Sequencing the genomes of 1000 actinobacteria strains.</title>
        <authorList>
            <person name="Klenk H.-P."/>
        </authorList>
    </citation>
    <scope>NUCLEOTIDE SEQUENCE [LARGE SCALE GENOMIC DNA]</scope>
    <source>
        <strain evidence="1 2">DSM 46740</strain>
    </source>
</reference>
<dbReference type="EMBL" id="JAUSQU010000001">
    <property type="protein sequence ID" value="MDP9843243.1"/>
    <property type="molecule type" value="Genomic_DNA"/>
</dbReference>
<sequence length="161" mass="17367">MVTMPVQQWRITQVREVSSPGEDAWLITYEPVDGDPSSGFASYVPKEAIEVRAAEYGLATVDEALDVILHAALLAPAHAAGELDMPAPGLLDVEAARAQVTEQLAICKERYGTITAAAAGAARAAKAADPLQVIRDQTRIDPIKTAAIRMEIDRFRLSNRE</sequence>
<accession>A0ABT9QAB8</accession>
<evidence type="ECO:0000313" key="2">
    <source>
        <dbReference type="Proteomes" id="UP001225356"/>
    </source>
</evidence>
<dbReference type="Proteomes" id="UP001225356">
    <property type="component" value="Unassembled WGS sequence"/>
</dbReference>
<dbReference type="RefSeq" id="WP_307557314.1">
    <property type="nucleotide sequence ID" value="NZ_JAUSQU010000001.1"/>
</dbReference>
<organism evidence="1 2">
    <name type="scientific">Streptosporangium lutulentum</name>
    <dbReference type="NCBI Taxonomy" id="1461250"/>
    <lineage>
        <taxon>Bacteria</taxon>
        <taxon>Bacillati</taxon>
        <taxon>Actinomycetota</taxon>
        <taxon>Actinomycetes</taxon>
        <taxon>Streptosporangiales</taxon>
        <taxon>Streptosporangiaceae</taxon>
        <taxon>Streptosporangium</taxon>
    </lineage>
</organism>